<dbReference type="eggNOG" id="COG1309">
    <property type="taxonomic scope" value="Bacteria"/>
</dbReference>
<evidence type="ECO:0000313" key="4">
    <source>
        <dbReference type="EMBL" id="EHP50866.1"/>
    </source>
</evidence>
<keyword evidence="1 2" id="KW-0238">DNA-binding</keyword>
<proteinExistence type="predicted"/>
<organism evidence="4 5">
    <name type="scientific">Odoribacter laneus YIT 12061</name>
    <dbReference type="NCBI Taxonomy" id="742817"/>
    <lineage>
        <taxon>Bacteria</taxon>
        <taxon>Pseudomonadati</taxon>
        <taxon>Bacteroidota</taxon>
        <taxon>Bacteroidia</taxon>
        <taxon>Bacteroidales</taxon>
        <taxon>Odoribacteraceae</taxon>
        <taxon>Odoribacter</taxon>
    </lineage>
</organism>
<dbReference type="SUPFAM" id="SSF46689">
    <property type="entry name" value="Homeodomain-like"/>
    <property type="match status" value="1"/>
</dbReference>
<dbReference type="STRING" id="742817.HMPREF9449_00555"/>
<reference evidence="4 5" key="1">
    <citation type="submission" date="2012-01" db="EMBL/GenBank/DDBJ databases">
        <title>The Genome Sequence of Odoribacter laneus YIT 12061.</title>
        <authorList>
            <consortium name="The Broad Institute Genome Sequencing Platform"/>
            <person name="Earl A."/>
            <person name="Ward D."/>
            <person name="Feldgarden M."/>
            <person name="Gevers D."/>
            <person name="Morotomi M."/>
            <person name="Young S.K."/>
            <person name="Zeng Q."/>
            <person name="Gargeya S."/>
            <person name="Fitzgerald M."/>
            <person name="Haas B."/>
            <person name="Abouelleil A."/>
            <person name="Alvarado L."/>
            <person name="Arachchi H.M."/>
            <person name="Berlin A."/>
            <person name="Chapman S.B."/>
            <person name="Gearin G."/>
            <person name="Goldberg J."/>
            <person name="Griggs A."/>
            <person name="Gujja S."/>
            <person name="Hansen M."/>
            <person name="Heiman D."/>
            <person name="Howarth C."/>
            <person name="Larimer J."/>
            <person name="Lui A."/>
            <person name="MacDonald P.J.P."/>
            <person name="McCowen C."/>
            <person name="Montmayeur A."/>
            <person name="Murphy C."/>
            <person name="Neiman D."/>
            <person name="Pearson M."/>
            <person name="Priest M."/>
            <person name="Roberts A."/>
            <person name="Saif S."/>
            <person name="Shea T."/>
            <person name="Sisk P."/>
            <person name="Stolte C."/>
            <person name="Sykes S."/>
            <person name="Wortman J."/>
            <person name="Nusbaum C."/>
            <person name="Birren B."/>
        </authorList>
    </citation>
    <scope>NUCLEOTIDE SEQUENCE [LARGE SCALE GENOMIC DNA]</scope>
    <source>
        <strain evidence="4 5">YIT 12061</strain>
    </source>
</reference>
<dbReference type="EMBL" id="ADMC01000005">
    <property type="protein sequence ID" value="EHP50866.1"/>
    <property type="molecule type" value="Genomic_DNA"/>
</dbReference>
<dbReference type="InterPro" id="IPR009057">
    <property type="entry name" value="Homeodomain-like_sf"/>
</dbReference>
<protein>
    <recommendedName>
        <fullName evidence="3">HTH tetR-type domain-containing protein</fullName>
    </recommendedName>
</protein>
<gene>
    <name evidence="4" type="ORF">HMPREF9449_00555</name>
</gene>
<dbReference type="RefSeq" id="WP_009135709.1">
    <property type="nucleotide sequence ID" value="NZ_JH594596.1"/>
</dbReference>
<accession>H1DE69</accession>
<dbReference type="Proteomes" id="UP000004892">
    <property type="component" value="Unassembled WGS sequence"/>
</dbReference>
<dbReference type="PATRIC" id="fig|742817.3.peg.590"/>
<feature type="DNA-binding region" description="H-T-H motif" evidence="2">
    <location>
        <begin position="37"/>
        <end position="56"/>
    </location>
</feature>
<feature type="domain" description="HTH tetR-type" evidence="3">
    <location>
        <begin position="14"/>
        <end position="74"/>
    </location>
</feature>
<evidence type="ECO:0000256" key="1">
    <source>
        <dbReference type="ARBA" id="ARBA00023125"/>
    </source>
</evidence>
<dbReference type="HOGENOM" id="CLU_091688_1_0_10"/>
<dbReference type="Gene3D" id="1.10.357.10">
    <property type="entry name" value="Tetracycline Repressor, domain 2"/>
    <property type="match status" value="1"/>
</dbReference>
<evidence type="ECO:0000256" key="2">
    <source>
        <dbReference type="PROSITE-ProRule" id="PRU00335"/>
    </source>
</evidence>
<comment type="caution">
    <text evidence="4">The sequence shown here is derived from an EMBL/GenBank/DDBJ whole genome shotgun (WGS) entry which is preliminary data.</text>
</comment>
<dbReference type="AlphaFoldDB" id="H1DE69"/>
<dbReference type="InterPro" id="IPR001647">
    <property type="entry name" value="HTH_TetR"/>
</dbReference>
<dbReference type="PROSITE" id="PS50977">
    <property type="entry name" value="HTH_TETR_2"/>
    <property type="match status" value="1"/>
</dbReference>
<sequence>MDNPKTRRPRRTNKDLRNDILNAASEVIKNEGFAKSSLMRIVNLAKVESTVFHRHFGDWEEFMDIYTRKYDYWFSDVIDSIEKNQCTEKEFRSIMHGLFDDLNSNIIMQELLKWEICDENTITKRTAQMREFNTMPLVRRFQRVFAESDVKIGSLSALLIGGVYYLILHKKLSPFSGIDVNNRDGQEEIHYAIDFFTDVIFNRIKERGIEDRIAKRLRLNGVSEDIIKDSVYLCNN</sequence>
<keyword evidence="5" id="KW-1185">Reference proteome</keyword>
<dbReference type="GeneID" id="98068197"/>
<evidence type="ECO:0000259" key="3">
    <source>
        <dbReference type="PROSITE" id="PS50977"/>
    </source>
</evidence>
<name>H1DE69_9BACT</name>
<dbReference type="GO" id="GO:0003677">
    <property type="term" value="F:DNA binding"/>
    <property type="evidence" value="ECO:0007669"/>
    <property type="project" value="UniProtKB-UniRule"/>
</dbReference>
<evidence type="ECO:0000313" key="5">
    <source>
        <dbReference type="Proteomes" id="UP000004892"/>
    </source>
</evidence>